<evidence type="ECO:0000313" key="2">
    <source>
        <dbReference type="EMBL" id="PHM29397.1"/>
    </source>
</evidence>
<dbReference type="InterPro" id="IPR047650">
    <property type="entry name" value="Transpos_IS110"/>
</dbReference>
<dbReference type="GO" id="GO:0004803">
    <property type="term" value="F:transposase activity"/>
    <property type="evidence" value="ECO:0007669"/>
    <property type="project" value="InterPro"/>
</dbReference>
<dbReference type="GO" id="GO:0006313">
    <property type="term" value="P:DNA transposition"/>
    <property type="evidence" value="ECO:0007669"/>
    <property type="project" value="InterPro"/>
</dbReference>
<dbReference type="PANTHER" id="PTHR33055:SF13">
    <property type="entry name" value="TRANSPOSASE"/>
    <property type="match status" value="1"/>
</dbReference>
<accession>A0A2D0J4M7</accession>
<dbReference type="PANTHER" id="PTHR33055">
    <property type="entry name" value="TRANSPOSASE FOR INSERTION SEQUENCE ELEMENT IS1111A"/>
    <property type="match status" value="1"/>
</dbReference>
<proteinExistence type="predicted"/>
<dbReference type="Proteomes" id="UP000225833">
    <property type="component" value="Unassembled WGS sequence"/>
</dbReference>
<organism evidence="2 3">
    <name type="scientific">Xenorhabdus budapestensis</name>
    <dbReference type="NCBI Taxonomy" id="290110"/>
    <lineage>
        <taxon>Bacteria</taxon>
        <taxon>Pseudomonadati</taxon>
        <taxon>Pseudomonadota</taxon>
        <taxon>Gammaproteobacteria</taxon>
        <taxon>Enterobacterales</taxon>
        <taxon>Morganellaceae</taxon>
        <taxon>Xenorhabdus</taxon>
    </lineage>
</organism>
<name>A0A2D0J4M7_XENBU</name>
<dbReference type="Pfam" id="PF02371">
    <property type="entry name" value="Transposase_20"/>
    <property type="match status" value="1"/>
</dbReference>
<dbReference type="AlphaFoldDB" id="A0A2D0J4M7"/>
<feature type="domain" description="Transposase IS116/IS110/IS902 C-terminal" evidence="1">
    <location>
        <begin position="51"/>
        <end position="97"/>
    </location>
</feature>
<protein>
    <submittedName>
        <fullName evidence="2">Transposase</fullName>
    </submittedName>
</protein>
<gene>
    <name evidence="2" type="ORF">Xbud_00856</name>
</gene>
<dbReference type="EMBL" id="NIBS01000002">
    <property type="protein sequence ID" value="PHM29397.1"/>
    <property type="molecule type" value="Genomic_DNA"/>
</dbReference>
<evidence type="ECO:0000259" key="1">
    <source>
        <dbReference type="Pfam" id="PF02371"/>
    </source>
</evidence>
<evidence type="ECO:0000313" key="3">
    <source>
        <dbReference type="Proteomes" id="UP000225833"/>
    </source>
</evidence>
<dbReference type="InterPro" id="IPR003346">
    <property type="entry name" value="Transposase_20"/>
</dbReference>
<sequence length="98" mass="10913">MLVAECNRLHPSYPQNHKSINVIIEVLEKELSRIDKDMNNHIRTYFKVLADRLCIVKGIGTTTTAVLLAEVPELGKLSRRDISALIGVAPVNRDSGTM</sequence>
<reference evidence="2 3" key="1">
    <citation type="journal article" date="2017" name="Nat. Microbiol.">
        <title>Natural product diversity associated with the nematode symbionts Photorhabdus and Xenorhabdus.</title>
        <authorList>
            <person name="Tobias N.J."/>
            <person name="Wolff H."/>
            <person name="Djahanschiri B."/>
            <person name="Grundmann F."/>
            <person name="Kronenwerth M."/>
            <person name="Shi Y.M."/>
            <person name="Simonyi S."/>
            <person name="Grun P."/>
            <person name="Shapiro-Ilan D."/>
            <person name="Pidot S.J."/>
            <person name="Stinear T.P."/>
            <person name="Ebersberger I."/>
            <person name="Bode H.B."/>
        </authorList>
    </citation>
    <scope>NUCLEOTIDE SEQUENCE [LARGE SCALE GENOMIC DNA]</scope>
    <source>
        <strain evidence="2 3">DSM 16342</strain>
    </source>
</reference>
<comment type="caution">
    <text evidence="2">The sequence shown here is derived from an EMBL/GenBank/DDBJ whole genome shotgun (WGS) entry which is preliminary data.</text>
</comment>
<dbReference type="GO" id="GO:0003677">
    <property type="term" value="F:DNA binding"/>
    <property type="evidence" value="ECO:0007669"/>
    <property type="project" value="InterPro"/>
</dbReference>